<dbReference type="Pfam" id="PF11954">
    <property type="entry name" value="DUF3471"/>
    <property type="match status" value="1"/>
</dbReference>
<dbReference type="InterPro" id="IPR050789">
    <property type="entry name" value="Diverse_Enzym_Activities"/>
</dbReference>
<evidence type="ECO:0000313" key="4">
    <source>
        <dbReference type="Proteomes" id="UP000799779"/>
    </source>
</evidence>
<proteinExistence type="predicted"/>
<accession>A0A6A5W576</accession>
<dbReference type="Gene3D" id="2.40.128.600">
    <property type="match status" value="1"/>
</dbReference>
<organism evidence="3 4">
    <name type="scientific">Amniculicola lignicola CBS 123094</name>
    <dbReference type="NCBI Taxonomy" id="1392246"/>
    <lineage>
        <taxon>Eukaryota</taxon>
        <taxon>Fungi</taxon>
        <taxon>Dikarya</taxon>
        <taxon>Ascomycota</taxon>
        <taxon>Pezizomycotina</taxon>
        <taxon>Dothideomycetes</taxon>
        <taxon>Pleosporomycetidae</taxon>
        <taxon>Pleosporales</taxon>
        <taxon>Amniculicolaceae</taxon>
        <taxon>Amniculicola</taxon>
    </lineage>
</organism>
<dbReference type="SUPFAM" id="SSF56601">
    <property type="entry name" value="beta-lactamase/transpeptidase-like"/>
    <property type="match status" value="1"/>
</dbReference>
<evidence type="ECO:0000259" key="1">
    <source>
        <dbReference type="Pfam" id="PF00144"/>
    </source>
</evidence>
<dbReference type="InterPro" id="IPR021860">
    <property type="entry name" value="Peptidase_S12_Pab87-rel_C"/>
</dbReference>
<dbReference type="InterPro" id="IPR001466">
    <property type="entry name" value="Beta-lactam-related"/>
</dbReference>
<reference evidence="3" key="1">
    <citation type="journal article" date="2020" name="Stud. Mycol.">
        <title>101 Dothideomycetes genomes: a test case for predicting lifestyles and emergence of pathogens.</title>
        <authorList>
            <person name="Haridas S."/>
            <person name="Albert R."/>
            <person name="Binder M."/>
            <person name="Bloem J."/>
            <person name="Labutti K."/>
            <person name="Salamov A."/>
            <person name="Andreopoulos B."/>
            <person name="Baker S."/>
            <person name="Barry K."/>
            <person name="Bills G."/>
            <person name="Bluhm B."/>
            <person name="Cannon C."/>
            <person name="Castanera R."/>
            <person name="Culley D."/>
            <person name="Daum C."/>
            <person name="Ezra D."/>
            <person name="Gonzalez J."/>
            <person name="Henrissat B."/>
            <person name="Kuo A."/>
            <person name="Liang C."/>
            <person name="Lipzen A."/>
            <person name="Lutzoni F."/>
            <person name="Magnuson J."/>
            <person name="Mondo S."/>
            <person name="Nolan M."/>
            <person name="Ohm R."/>
            <person name="Pangilinan J."/>
            <person name="Park H.-J."/>
            <person name="Ramirez L."/>
            <person name="Alfaro M."/>
            <person name="Sun H."/>
            <person name="Tritt A."/>
            <person name="Yoshinaga Y."/>
            <person name="Zwiers L.-H."/>
            <person name="Turgeon B."/>
            <person name="Goodwin S."/>
            <person name="Spatafora J."/>
            <person name="Crous P."/>
            <person name="Grigoriev I."/>
        </authorList>
    </citation>
    <scope>NUCLEOTIDE SEQUENCE</scope>
    <source>
        <strain evidence="3">CBS 123094</strain>
    </source>
</reference>
<gene>
    <name evidence="3" type="ORF">P154DRAFT_607226</name>
</gene>
<dbReference type="PANTHER" id="PTHR43283">
    <property type="entry name" value="BETA-LACTAMASE-RELATED"/>
    <property type="match status" value="1"/>
</dbReference>
<feature type="domain" description="Beta-lactamase-related" evidence="1">
    <location>
        <begin position="18"/>
        <end position="387"/>
    </location>
</feature>
<dbReference type="Pfam" id="PF00144">
    <property type="entry name" value="Beta-lactamase"/>
    <property type="match status" value="1"/>
</dbReference>
<sequence>MDDITHRLDALNPEIQRILQISGSPALSLGVLQEGALIHTAHFGCRNAGESTPSNDDTNHGVVSLTKLMTAATIARLVHEGKLHWDVPIREYLPAFRIRQDELGVRATLKDLLSMRTGITPANNFLGFQNSEALIKESDTAFTATYLNAAKPFGQFVYSQWNYSLVDEVVKAVTGTSVCGHIEQHIFRPLNMTHSFFGRPQDSDTNIAHTHCTHDDDTATRKPDYPSSLFECGVASAAGARCSLRDYMTFLKAFLRAYKEQVNKGADMIPGSLFPFAASILKPQVGLGPPHRPGIDDLGYCMGVYRTKLPGCLSFASPNFYYTLGRKKLPAYGARLAGLEVFHQAGLGLGHLGAMYLVPSSQTAVVALTNSQPLMDPTDFAAQLALSVLLGQAPAVDFVEMAKLARTITLENYKVLKKVVDNGKTEVAPTKPLAAYEGNYYNAIHNFVVSVRLASDDNGLRVNMQRGNTSFELLPYDGNTFYWPVDREEEMCNKGMFGFMYKDWHLFRFEINADGEVERLLWRHDPYLASPEVFRKTPTSMAFARL</sequence>
<name>A0A6A5W576_9PLEO</name>
<keyword evidence="4" id="KW-1185">Reference proteome</keyword>
<evidence type="ECO:0000259" key="2">
    <source>
        <dbReference type="Pfam" id="PF11954"/>
    </source>
</evidence>
<dbReference type="InterPro" id="IPR012338">
    <property type="entry name" value="Beta-lactam/transpept-like"/>
</dbReference>
<dbReference type="EMBL" id="ML977618">
    <property type="protein sequence ID" value="KAF1997030.1"/>
    <property type="molecule type" value="Genomic_DNA"/>
</dbReference>
<evidence type="ECO:0000313" key="3">
    <source>
        <dbReference type="EMBL" id="KAF1997030.1"/>
    </source>
</evidence>
<dbReference type="Proteomes" id="UP000799779">
    <property type="component" value="Unassembled WGS sequence"/>
</dbReference>
<protein>
    <submittedName>
        <fullName evidence="3">Beta-lactamase/transpeptidase-like protein</fullName>
    </submittedName>
</protein>
<dbReference type="AlphaFoldDB" id="A0A6A5W576"/>
<dbReference type="OrthoDB" id="5946976at2759"/>
<feature type="domain" description="Peptidase S12 Pab87-related C-terminal" evidence="2">
    <location>
        <begin position="428"/>
        <end position="526"/>
    </location>
</feature>
<dbReference type="PANTHER" id="PTHR43283:SF3">
    <property type="entry name" value="BETA-LACTAMASE FAMILY PROTEIN (AFU_ORTHOLOGUE AFUA_5G07500)"/>
    <property type="match status" value="1"/>
</dbReference>
<dbReference type="Gene3D" id="3.40.710.10">
    <property type="entry name" value="DD-peptidase/beta-lactamase superfamily"/>
    <property type="match status" value="1"/>
</dbReference>